<dbReference type="FunFam" id="1.20.1270.50:FF:000004">
    <property type="entry name" value="alpha-mannosidase 2C1 isoform X1"/>
    <property type="match status" value="1"/>
</dbReference>
<dbReference type="InterPro" id="IPR011682">
    <property type="entry name" value="Glyco_hydro_38_C"/>
</dbReference>
<dbReference type="InterPro" id="IPR028995">
    <property type="entry name" value="Glyco_hydro_57/38_cen_sf"/>
</dbReference>
<dbReference type="PANTHER" id="PTHR46017">
    <property type="entry name" value="ALPHA-MANNOSIDASE 2C1"/>
    <property type="match status" value="1"/>
</dbReference>
<evidence type="ECO:0000256" key="2">
    <source>
        <dbReference type="ARBA" id="ARBA00022723"/>
    </source>
</evidence>
<reference evidence="6 7" key="1">
    <citation type="journal article" date="2015" name="Genome Announc.">
        <title>Expanding the biotechnology potential of lactobacilli through comparative genomics of 213 strains and associated genera.</title>
        <authorList>
            <person name="Sun Z."/>
            <person name="Harris H.M."/>
            <person name="McCann A."/>
            <person name="Guo C."/>
            <person name="Argimon S."/>
            <person name="Zhang W."/>
            <person name="Yang X."/>
            <person name="Jeffery I.B."/>
            <person name="Cooney J.C."/>
            <person name="Kagawa T.F."/>
            <person name="Liu W."/>
            <person name="Song Y."/>
            <person name="Salvetti E."/>
            <person name="Wrobel A."/>
            <person name="Rasinkangas P."/>
            <person name="Parkhill J."/>
            <person name="Rea M.C."/>
            <person name="O'Sullivan O."/>
            <person name="Ritari J."/>
            <person name="Douillard F.P."/>
            <person name="Paul Ross R."/>
            <person name="Yang R."/>
            <person name="Briner A.E."/>
            <person name="Felis G.E."/>
            <person name="de Vos W.M."/>
            <person name="Barrangou R."/>
            <person name="Klaenhammer T.R."/>
            <person name="Caufield P.W."/>
            <person name="Cui Y."/>
            <person name="Zhang H."/>
            <person name="O'Toole P.W."/>
        </authorList>
    </citation>
    <scope>NUCLEOTIDE SEQUENCE [LARGE SCALE GENOMIC DNA]</scope>
    <source>
        <strain evidence="6 7">DSM 13343</strain>
    </source>
</reference>
<keyword evidence="2" id="KW-0479">Metal-binding</keyword>
<dbReference type="FunFam" id="2.70.98.30:FF:000010">
    <property type="entry name" value="Cytosolic alpha-mannosidase"/>
    <property type="match status" value="1"/>
</dbReference>
<dbReference type="SUPFAM" id="SSF74650">
    <property type="entry name" value="Galactose mutarotase-like"/>
    <property type="match status" value="1"/>
</dbReference>
<organism evidence="6 7">
    <name type="scientific">Lacticaseibacillus manihotivorans DSM 13343 = JCM 12514</name>
    <dbReference type="NCBI Taxonomy" id="1423769"/>
    <lineage>
        <taxon>Bacteria</taxon>
        <taxon>Bacillati</taxon>
        <taxon>Bacillota</taxon>
        <taxon>Bacilli</taxon>
        <taxon>Lactobacillales</taxon>
        <taxon>Lactobacillaceae</taxon>
        <taxon>Lacticaseibacillus</taxon>
    </lineage>
</organism>
<dbReference type="GO" id="GO:0004559">
    <property type="term" value="F:alpha-mannosidase activity"/>
    <property type="evidence" value="ECO:0007669"/>
    <property type="project" value="InterPro"/>
</dbReference>
<dbReference type="InterPro" id="IPR041147">
    <property type="entry name" value="GH38_C"/>
</dbReference>
<dbReference type="InterPro" id="IPR011330">
    <property type="entry name" value="Glyco_hydro/deAcase_b/a-brl"/>
</dbReference>
<dbReference type="Gene3D" id="2.60.40.2220">
    <property type="match status" value="1"/>
</dbReference>
<dbReference type="Gene3D" id="1.20.1270.50">
    <property type="entry name" value="Glycoside hydrolase family 38, central domain"/>
    <property type="match status" value="1"/>
</dbReference>
<dbReference type="Proteomes" id="UP000051790">
    <property type="component" value="Unassembled WGS sequence"/>
</dbReference>
<dbReference type="AlphaFoldDB" id="A0A0R1QE32"/>
<dbReference type="OrthoDB" id="9772207at2"/>
<dbReference type="EMBL" id="AZEU01000211">
    <property type="protein sequence ID" value="KRL43046.1"/>
    <property type="molecule type" value="Genomic_DNA"/>
</dbReference>
<dbReference type="SMART" id="SM00872">
    <property type="entry name" value="Alpha-mann_mid"/>
    <property type="match status" value="1"/>
</dbReference>
<comment type="similarity">
    <text evidence="1">Belongs to the glycosyl hydrolase 38 family.</text>
</comment>
<proteinExistence type="inferred from homology"/>
<dbReference type="GO" id="GO:0046872">
    <property type="term" value="F:metal ion binding"/>
    <property type="evidence" value="ECO:0007669"/>
    <property type="project" value="UniProtKB-KW"/>
</dbReference>
<dbReference type="Pfam" id="PF01074">
    <property type="entry name" value="Glyco_hydro_38N"/>
    <property type="match status" value="1"/>
</dbReference>
<evidence type="ECO:0000256" key="4">
    <source>
        <dbReference type="ARBA" id="ARBA00023295"/>
    </source>
</evidence>
<comment type="caution">
    <text evidence="6">The sequence shown here is derived from an EMBL/GenBank/DDBJ whole genome shotgun (WGS) entry which is preliminary data.</text>
</comment>
<dbReference type="PANTHER" id="PTHR46017:SF1">
    <property type="entry name" value="ALPHA-MANNOSIDASE 2C1"/>
    <property type="match status" value="1"/>
</dbReference>
<keyword evidence="7" id="KW-1185">Reference proteome</keyword>
<evidence type="ECO:0000313" key="6">
    <source>
        <dbReference type="EMBL" id="KRL43046.1"/>
    </source>
</evidence>
<dbReference type="GO" id="GO:0006013">
    <property type="term" value="P:mannose metabolic process"/>
    <property type="evidence" value="ECO:0007669"/>
    <property type="project" value="InterPro"/>
</dbReference>
<dbReference type="SUPFAM" id="SSF88713">
    <property type="entry name" value="Glycoside hydrolase/deacetylase"/>
    <property type="match status" value="1"/>
</dbReference>
<dbReference type="SUPFAM" id="SSF88688">
    <property type="entry name" value="Families 57/38 glycoside transferase middle domain"/>
    <property type="match status" value="1"/>
</dbReference>
<sequence length="1017" mass="115803">MADPLRQFKRKSAQQLGYLHDYYYQTFHDVQDLTIAEDTRSDKRRIPDFDTWDPIAIGAHWSGRDRYYWLHFTVKVPTLQDDPFVIHMNLGRTGDGNNSKYEGLMFVNGQVRQAVDSNHEDAYFNADFSGQTLDIYIKMWTGLEGGGPQKIQHYTLKSLCFGVLNQTVVETYDYLSNIVGVIGQLDVDEPLRYAYLNLMTSCFDQFNWAQLDDESITPVCVNVLNQIKAFIADHPGQKKAYQITAVGHTHIDVAWLWRLKHTREKIARSFSTVLELMNEYQDYVFFQSTPQDYAFLAEDYPELFDQIQQRIKEGRWEANGGTWLEPDTNIPSGESLTRQFLYGGQYFKEHFNAKQNVLWLPDVFGYSAATPQIMHQFGVDNFMTTKISWNDTNRMPHDTFKWQGIDGTQVLTHFITTVETGTDFGDRTEWRYTYNGELIPQTVFGSYHVYADKGLNDDILVSYGYGDGGGGPNREQIKNRQILNQLPGVPTVVPGRVDDYFDRLNQKVAKHPEQLATWRGELYLEYHRGTYTSQARVKQANRQAEYALRDLEMRYTMAHVTQGVPYPSEAIKALWVILLRNQFHDILPGSAIHEVYDDAKVEFGQLFDGVAELNAKLDTLTLTPKAGNTLISNDLPWTRSELVAVDGELQPVKVPALSSISLTQTPESTTETTAQVGEHTIETPFYCVTYAEDGHVTSLYDLRLERELFTEAGGNVLTVYEDRPLDFNNWNIDADYPQKATVLQADALDLTANTANYVDLTTTYHYGQSSLKQVMRLYAKDPRIDFITDIDWHQHEELLRTAFNTQVLADNARFDIQYGNVLRPTNDNTSWDQAKFETVAHKWADLSEPDYGIALLNNAKYGYRVKGQQLSMTLLTSGIDPDTQADQGEHHFTYSLLPHAGNFAEGQVEQAAEALNQPLTIAQDVAGDVFKPLISFDQKAIALDAVKMAEAGDDAIVRLHEYLGRNATIKLKLNFDARAVYAGLLNETADTNENLLHDGHIEIELHPYQIVTLMIKL</sequence>
<dbReference type="Pfam" id="PF17677">
    <property type="entry name" value="Glyco_hydro38C2"/>
    <property type="match status" value="1"/>
</dbReference>
<evidence type="ECO:0000256" key="1">
    <source>
        <dbReference type="ARBA" id="ARBA00009792"/>
    </source>
</evidence>
<accession>A0A0R1QE32</accession>
<dbReference type="InterPro" id="IPR015341">
    <property type="entry name" value="Glyco_hydro_38_cen"/>
</dbReference>
<dbReference type="FunFam" id="3.20.110.10:FF:000002">
    <property type="entry name" value="alpha-mannosidase 2C1 isoform X1"/>
    <property type="match status" value="1"/>
</dbReference>
<dbReference type="InterPro" id="IPR027291">
    <property type="entry name" value="Glyco_hydro_38_N_sf"/>
</dbReference>
<dbReference type="CDD" id="cd10789">
    <property type="entry name" value="GH38N_AMII_ER_cytosolic"/>
    <property type="match status" value="1"/>
</dbReference>
<gene>
    <name evidence="6" type="ORF">FD01_GL001800</name>
</gene>
<dbReference type="Pfam" id="PF09261">
    <property type="entry name" value="Alpha-mann_mid"/>
    <property type="match status" value="1"/>
</dbReference>
<feature type="domain" description="Glycoside hydrolase family 38 central" evidence="5">
    <location>
        <begin position="525"/>
        <end position="603"/>
    </location>
</feature>
<dbReference type="InterPro" id="IPR037094">
    <property type="entry name" value="Glyco_hydro_38_cen_sf"/>
</dbReference>
<dbReference type="PATRIC" id="fig|1423769.4.peg.1924"/>
<dbReference type="InterPro" id="IPR000602">
    <property type="entry name" value="Glyco_hydro_38_N"/>
</dbReference>
<dbReference type="Pfam" id="PF07748">
    <property type="entry name" value="Glyco_hydro_38C"/>
    <property type="match status" value="1"/>
</dbReference>
<evidence type="ECO:0000313" key="7">
    <source>
        <dbReference type="Proteomes" id="UP000051790"/>
    </source>
</evidence>
<dbReference type="Gene3D" id="3.20.110.10">
    <property type="entry name" value="Glycoside hydrolase 38, N terminal domain"/>
    <property type="match status" value="1"/>
</dbReference>
<keyword evidence="4" id="KW-0326">Glycosidase</keyword>
<name>A0A0R1QE32_9LACO</name>
<evidence type="ECO:0000256" key="3">
    <source>
        <dbReference type="ARBA" id="ARBA00022801"/>
    </source>
</evidence>
<evidence type="ECO:0000259" key="5">
    <source>
        <dbReference type="SMART" id="SM00872"/>
    </source>
</evidence>
<protein>
    <recommendedName>
        <fullName evidence="5">Glycoside hydrolase family 38 central domain-containing protein</fullName>
    </recommendedName>
</protein>
<dbReference type="InterPro" id="IPR011013">
    <property type="entry name" value="Gal_mutarotase_sf_dom"/>
</dbReference>
<dbReference type="GO" id="GO:0009313">
    <property type="term" value="P:oligosaccharide catabolic process"/>
    <property type="evidence" value="ECO:0007669"/>
    <property type="project" value="TreeGrafter"/>
</dbReference>
<dbReference type="GO" id="GO:0030246">
    <property type="term" value="F:carbohydrate binding"/>
    <property type="evidence" value="ECO:0007669"/>
    <property type="project" value="InterPro"/>
</dbReference>
<dbReference type="RefSeq" id="WP_054718332.1">
    <property type="nucleotide sequence ID" value="NZ_AZEU01000211.1"/>
</dbReference>
<dbReference type="Gene3D" id="2.70.98.30">
    <property type="entry name" value="Golgi alpha-mannosidase II, domain 4"/>
    <property type="match status" value="1"/>
</dbReference>
<keyword evidence="3" id="KW-0378">Hydrolase</keyword>